<keyword evidence="2" id="KW-1185">Reference proteome</keyword>
<gene>
    <name evidence="1" type="ORF">MYCIT1_LOCUS23670</name>
</gene>
<reference evidence="1" key="1">
    <citation type="submission" date="2023-11" db="EMBL/GenBank/DDBJ databases">
        <authorList>
            <person name="De Vega J J."/>
            <person name="De Vega J J."/>
        </authorList>
    </citation>
    <scope>NUCLEOTIDE SEQUENCE</scope>
</reference>
<dbReference type="AlphaFoldDB" id="A0AAD2K2Q2"/>
<dbReference type="EMBL" id="CAVNYO010000405">
    <property type="protein sequence ID" value="CAK5275727.1"/>
    <property type="molecule type" value="Genomic_DNA"/>
</dbReference>
<sequence>MLSLRCKQQVPAARSFSTLSRRSSFGVCARWRGRRSLREICLYPGTSLENASKQRKRDLFNMIS</sequence>
<organism evidence="1 2">
    <name type="scientific">Mycena citricolor</name>
    <dbReference type="NCBI Taxonomy" id="2018698"/>
    <lineage>
        <taxon>Eukaryota</taxon>
        <taxon>Fungi</taxon>
        <taxon>Dikarya</taxon>
        <taxon>Basidiomycota</taxon>
        <taxon>Agaricomycotina</taxon>
        <taxon>Agaricomycetes</taxon>
        <taxon>Agaricomycetidae</taxon>
        <taxon>Agaricales</taxon>
        <taxon>Marasmiineae</taxon>
        <taxon>Mycenaceae</taxon>
        <taxon>Mycena</taxon>
    </lineage>
</organism>
<evidence type="ECO:0000313" key="2">
    <source>
        <dbReference type="Proteomes" id="UP001295794"/>
    </source>
</evidence>
<name>A0AAD2K2Q2_9AGAR</name>
<protein>
    <submittedName>
        <fullName evidence="1">Uncharacterized protein</fullName>
    </submittedName>
</protein>
<proteinExistence type="predicted"/>
<comment type="caution">
    <text evidence="1">The sequence shown here is derived from an EMBL/GenBank/DDBJ whole genome shotgun (WGS) entry which is preliminary data.</text>
</comment>
<accession>A0AAD2K2Q2</accession>
<dbReference type="Proteomes" id="UP001295794">
    <property type="component" value="Unassembled WGS sequence"/>
</dbReference>
<evidence type="ECO:0000313" key="1">
    <source>
        <dbReference type="EMBL" id="CAK5275727.1"/>
    </source>
</evidence>